<evidence type="ECO:0000256" key="3">
    <source>
        <dbReference type="ARBA" id="ARBA00022729"/>
    </source>
</evidence>
<dbReference type="InterPro" id="IPR031025">
    <property type="entry name" value="LruC_dom"/>
</dbReference>
<keyword evidence="8" id="KW-1185">Reference proteome</keyword>
<dbReference type="Pfam" id="PF18884">
    <property type="entry name" value="TSP3_bac"/>
    <property type="match status" value="5"/>
</dbReference>
<dbReference type="InterPro" id="IPR011043">
    <property type="entry name" value="Gal_Oxase/kelch_b-propeller"/>
</dbReference>
<dbReference type="InterPro" id="IPR028994">
    <property type="entry name" value="Integrin_alpha_N"/>
</dbReference>
<dbReference type="InterPro" id="IPR059100">
    <property type="entry name" value="TSP3_bac"/>
</dbReference>
<evidence type="ECO:0000313" key="7">
    <source>
        <dbReference type="EMBL" id="SQD76842.1"/>
    </source>
</evidence>
<keyword evidence="2" id="KW-0964">Secreted</keyword>
<keyword evidence="3 5" id="KW-0732">Signal</keyword>
<sequence length="865" mass="93945">MLNIKKYSDVVLSILLLMTSLSSVAVNAEPILLNQLANDDTKSFANFGTSVAVTESFIVVGTPGKQSDQGEACIFLRNQSTWTMMSCLDPISDTITAIKQFGRVVAISEQSVIISAKLQGGLTGAVYIFKYENGNWIQQSEMTKPGTTSNDFFGQSLSISGDLAVIASPGSANDDGAVYVYKRTGSHWILNTTITPDSEFKSKQFGAAVSISEGYLIIGDGESGKTKEGSAYIYKYDDYDDTWTKQATLKGGLVTRAANYAFSVAISKDYAVIGARMENDPHGNNDTKKGAVYVYKRKDNVWMNQAKLTANAGLSGDQFGNSVAIIGENIVIGAENMNSSSGTVVLFKLVDDVWQEQFSFIAADGASQDNFGHAVGVSESYVTVGAHNKKIKKSLSGDVYVYALNVQTQQTQAEIDLENTLATLNNPTAEATVNPDDLDGDGLSNSDEIYILNTSPTDPDTDNDGLTDFEEVTIYGTDPRSSDTDGDTLSDLDEIIFYNSDPTLIDTDGDGFSDEYEVNVLKTDPGLMDTDGDGLLDAVEVNELGTDPTLADTDGDGLTDNEEINLHLTDPLDADSDNDNFSDGLEVNLYDTSPLEAADVPVPLVNSTAYSPAENQMGTMAFEDYWPSKGDYDFNDVVINYNAVETKVDGQISKIILKLQPVARGASYKNSLQISINTPITNIASATMGPLSNAVPLTPIADGNQTMFVIIDDIEDALPAPKGFKFANTELNSPKVTGAMFIVTINFKSPVDENIFGSAPYNTFISRKLGNGEVIEVHFPGYRPTKFASKRQFGTGHDDTDKSTDKYYQTKDNLPWAMIIPQLWEHPKENVDLSQDYPEILDWASSRGKSKKDWYKHKSNKGKGK</sequence>
<reference evidence="8" key="1">
    <citation type="submission" date="2018-05" db="EMBL/GenBank/DDBJ databases">
        <authorList>
            <person name="Cea G.-C."/>
            <person name="William W."/>
        </authorList>
    </citation>
    <scope>NUCLEOTIDE SEQUENCE [LARGE SCALE GENOMIC DNA]</scope>
    <source>
        <strain evidence="8">DB21MT 5</strain>
    </source>
</reference>
<evidence type="ECO:0000259" key="6">
    <source>
        <dbReference type="Pfam" id="PF16130"/>
    </source>
</evidence>
<dbReference type="PANTHER" id="PTHR36220">
    <property type="entry name" value="UNNAMED PRODUCT"/>
    <property type="match status" value="1"/>
</dbReference>
<evidence type="ECO:0000256" key="4">
    <source>
        <dbReference type="ARBA" id="ARBA00022837"/>
    </source>
</evidence>
<dbReference type="InterPro" id="IPR013517">
    <property type="entry name" value="FG-GAP"/>
</dbReference>
<evidence type="ECO:0000256" key="1">
    <source>
        <dbReference type="ARBA" id="ARBA00004613"/>
    </source>
</evidence>
<dbReference type="SUPFAM" id="SSF50965">
    <property type="entry name" value="Galactose oxidase, central domain"/>
    <property type="match status" value="1"/>
</dbReference>
<dbReference type="KEGG" id="mya:MORIYA_0364"/>
<dbReference type="PROSITE" id="PS00018">
    <property type="entry name" value="EF_HAND_1"/>
    <property type="match status" value="1"/>
</dbReference>
<feature type="domain" description="DUF4842" evidence="6">
    <location>
        <begin position="650"/>
        <end position="855"/>
    </location>
</feature>
<dbReference type="EMBL" id="LS483250">
    <property type="protein sequence ID" value="SQD76842.1"/>
    <property type="molecule type" value="Genomic_DNA"/>
</dbReference>
<feature type="chain" id="PRO_5016346720" description="DUF4842 domain-containing protein" evidence="5">
    <location>
        <begin position="29"/>
        <end position="865"/>
    </location>
</feature>
<organism evidence="7 8">
    <name type="scientific">Moritella yayanosii</name>
    <dbReference type="NCBI Taxonomy" id="69539"/>
    <lineage>
        <taxon>Bacteria</taxon>
        <taxon>Pseudomonadati</taxon>
        <taxon>Pseudomonadota</taxon>
        <taxon>Gammaproteobacteria</taxon>
        <taxon>Alteromonadales</taxon>
        <taxon>Moritellaceae</taxon>
        <taxon>Moritella</taxon>
    </lineage>
</organism>
<dbReference type="GO" id="GO:0005509">
    <property type="term" value="F:calcium ion binding"/>
    <property type="evidence" value="ECO:0007669"/>
    <property type="project" value="InterPro"/>
</dbReference>
<evidence type="ECO:0000256" key="2">
    <source>
        <dbReference type="ARBA" id="ARBA00022525"/>
    </source>
</evidence>
<dbReference type="InterPro" id="IPR032295">
    <property type="entry name" value="DUF4842"/>
</dbReference>
<dbReference type="Pfam" id="PF16130">
    <property type="entry name" value="DUF4842"/>
    <property type="match status" value="1"/>
</dbReference>
<dbReference type="OrthoDB" id="1204817at2"/>
<evidence type="ECO:0000313" key="8">
    <source>
        <dbReference type="Proteomes" id="UP000250163"/>
    </source>
</evidence>
<name>A0A330LKB7_9GAMM</name>
<gene>
    <name evidence="7" type="ORF">MORIYA_0364</name>
</gene>
<dbReference type="Gene3D" id="4.10.1080.10">
    <property type="entry name" value="TSP type-3 repeat"/>
    <property type="match status" value="1"/>
</dbReference>
<dbReference type="Pfam" id="PF14312">
    <property type="entry name" value="FG-GAP_2"/>
    <property type="match status" value="4"/>
</dbReference>
<protein>
    <recommendedName>
        <fullName evidence="6">DUF4842 domain-containing protein</fullName>
    </recommendedName>
</protein>
<accession>A0A330LKB7</accession>
<dbReference type="NCBIfam" id="TIGR04456">
    <property type="entry name" value="LruC_dom"/>
    <property type="match status" value="1"/>
</dbReference>
<dbReference type="SUPFAM" id="SSF103647">
    <property type="entry name" value="TSP type-3 repeat"/>
    <property type="match status" value="1"/>
</dbReference>
<dbReference type="RefSeq" id="WP_112712184.1">
    <property type="nucleotide sequence ID" value="NZ_LS483250.1"/>
</dbReference>
<dbReference type="InterPro" id="IPR028974">
    <property type="entry name" value="TSP_type-3_rpt"/>
</dbReference>
<evidence type="ECO:0000256" key="5">
    <source>
        <dbReference type="SAM" id="SignalP"/>
    </source>
</evidence>
<dbReference type="Proteomes" id="UP000250163">
    <property type="component" value="Chromosome MORIYA"/>
</dbReference>
<keyword evidence="4" id="KW-0106">Calcium</keyword>
<feature type="signal peptide" evidence="5">
    <location>
        <begin position="1"/>
        <end position="28"/>
    </location>
</feature>
<proteinExistence type="predicted"/>
<dbReference type="AlphaFoldDB" id="A0A330LKB7"/>
<dbReference type="InterPro" id="IPR018247">
    <property type="entry name" value="EF_Hand_1_Ca_BS"/>
</dbReference>
<dbReference type="Gene3D" id="2.130.10.130">
    <property type="entry name" value="Integrin alpha, N-terminal"/>
    <property type="match status" value="2"/>
</dbReference>
<dbReference type="PANTHER" id="PTHR36220:SF1">
    <property type="entry name" value="GAMMA TUBULIN COMPLEX COMPONENT C-TERMINAL DOMAIN-CONTAINING PROTEIN"/>
    <property type="match status" value="1"/>
</dbReference>
<comment type="subcellular location">
    <subcellularLocation>
        <location evidence="1">Secreted</location>
    </subcellularLocation>
</comment>